<protein>
    <submittedName>
        <fullName evidence="1">Uncharacterized protein</fullName>
    </submittedName>
</protein>
<dbReference type="AlphaFoldDB" id="A0A9P0H8R8"/>
<name>A0A9P0H8R8_NEZVI</name>
<sequence length="236" mass="25346">MGRAILLFTPEDPQNEVVFGEVSPFLNSLRRNTFSFLETRQPLANLGSMLTHFALWLVGDIPLRHYTMTLAVLRERAATSDDRELFIGSPTYSRYRELIPDPRSADSARTQRMLMLFDCSHRAPPGLTVKDVPPAAGEDAEALVQGVVGDDDGERCLGGGEVGLGATPGQVAPPLLLHRGQVVLRLPVAPVGHFVQGVVRRAGRVLPPQPHGAAVPAGATLSASSVLGVKGKRLHL</sequence>
<reference evidence="1" key="1">
    <citation type="submission" date="2022-01" db="EMBL/GenBank/DDBJ databases">
        <authorList>
            <person name="King R."/>
        </authorList>
    </citation>
    <scope>NUCLEOTIDE SEQUENCE</scope>
</reference>
<evidence type="ECO:0000313" key="2">
    <source>
        <dbReference type="Proteomes" id="UP001152798"/>
    </source>
</evidence>
<keyword evidence="2" id="KW-1185">Reference proteome</keyword>
<evidence type="ECO:0000313" key="1">
    <source>
        <dbReference type="EMBL" id="CAH1397488.1"/>
    </source>
</evidence>
<gene>
    <name evidence="1" type="ORF">NEZAVI_LOCUS7307</name>
</gene>
<proteinExistence type="predicted"/>
<dbReference type="Proteomes" id="UP001152798">
    <property type="component" value="Chromosome 3"/>
</dbReference>
<organism evidence="1 2">
    <name type="scientific">Nezara viridula</name>
    <name type="common">Southern green stink bug</name>
    <name type="synonym">Cimex viridulus</name>
    <dbReference type="NCBI Taxonomy" id="85310"/>
    <lineage>
        <taxon>Eukaryota</taxon>
        <taxon>Metazoa</taxon>
        <taxon>Ecdysozoa</taxon>
        <taxon>Arthropoda</taxon>
        <taxon>Hexapoda</taxon>
        <taxon>Insecta</taxon>
        <taxon>Pterygota</taxon>
        <taxon>Neoptera</taxon>
        <taxon>Paraneoptera</taxon>
        <taxon>Hemiptera</taxon>
        <taxon>Heteroptera</taxon>
        <taxon>Panheteroptera</taxon>
        <taxon>Pentatomomorpha</taxon>
        <taxon>Pentatomoidea</taxon>
        <taxon>Pentatomidae</taxon>
        <taxon>Pentatominae</taxon>
        <taxon>Nezara</taxon>
    </lineage>
</organism>
<accession>A0A9P0H8R8</accession>
<dbReference type="EMBL" id="OV725079">
    <property type="protein sequence ID" value="CAH1397488.1"/>
    <property type="molecule type" value="Genomic_DNA"/>
</dbReference>